<name>A0A183V262_TOXCA</name>
<dbReference type="WBParaSite" id="TCNE_0001483201-mRNA-1">
    <property type="protein sequence ID" value="TCNE_0001483201-mRNA-1"/>
    <property type="gene ID" value="TCNE_0001483201"/>
</dbReference>
<protein>
    <submittedName>
        <fullName evidence="2 4">Uncharacterized protein</fullName>
    </submittedName>
</protein>
<evidence type="ECO:0000256" key="1">
    <source>
        <dbReference type="SAM" id="MobiDB-lite"/>
    </source>
</evidence>
<feature type="compositionally biased region" description="Polar residues" evidence="1">
    <location>
        <begin position="100"/>
        <end position="121"/>
    </location>
</feature>
<evidence type="ECO:0000313" key="2">
    <source>
        <dbReference type="EMBL" id="VDM46153.1"/>
    </source>
</evidence>
<evidence type="ECO:0000313" key="4">
    <source>
        <dbReference type="WBParaSite" id="TCNE_0001483201-mRNA-1"/>
    </source>
</evidence>
<feature type="region of interest" description="Disordered" evidence="1">
    <location>
        <begin position="83"/>
        <end position="121"/>
    </location>
</feature>
<gene>
    <name evidence="2" type="ORF">TCNE_LOCUS14832</name>
</gene>
<organism evidence="3 4">
    <name type="scientific">Toxocara canis</name>
    <name type="common">Canine roundworm</name>
    <dbReference type="NCBI Taxonomy" id="6265"/>
    <lineage>
        <taxon>Eukaryota</taxon>
        <taxon>Metazoa</taxon>
        <taxon>Ecdysozoa</taxon>
        <taxon>Nematoda</taxon>
        <taxon>Chromadorea</taxon>
        <taxon>Rhabditida</taxon>
        <taxon>Spirurina</taxon>
        <taxon>Ascaridomorpha</taxon>
        <taxon>Ascaridoidea</taxon>
        <taxon>Toxocaridae</taxon>
        <taxon>Toxocara</taxon>
    </lineage>
</organism>
<proteinExistence type="predicted"/>
<dbReference type="AlphaFoldDB" id="A0A183V262"/>
<sequence length="152" mass="17827">MAVPKMEAHEEIIGPRNRRQQDQPKYEDYYVEFEGHKRSPSFLLKLHRKLMKNRNDDRQFMKELRMKERIMALERCSHLAVKVSTKERQADDVASDGKQSRPQQQQDTARPPANKSTVDTAKGNMFTSLALQPWGMLYTNVRVVRPCLRRAL</sequence>
<evidence type="ECO:0000313" key="3">
    <source>
        <dbReference type="Proteomes" id="UP000050794"/>
    </source>
</evidence>
<dbReference type="EMBL" id="UYWY01022478">
    <property type="protein sequence ID" value="VDM46153.1"/>
    <property type="molecule type" value="Genomic_DNA"/>
</dbReference>
<keyword evidence="3" id="KW-1185">Reference proteome</keyword>
<reference evidence="4" key="1">
    <citation type="submission" date="2016-06" db="UniProtKB">
        <authorList>
            <consortium name="WormBaseParasite"/>
        </authorList>
    </citation>
    <scope>IDENTIFICATION</scope>
</reference>
<accession>A0A183V262</accession>
<feature type="region of interest" description="Disordered" evidence="1">
    <location>
        <begin position="1"/>
        <end position="24"/>
    </location>
</feature>
<reference evidence="2 3" key="2">
    <citation type="submission" date="2018-11" db="EMBL/GenBank/DDBJ databases">
        <authorList>
            <consortium name="Pathogen Informatics"/>
        </authorList>
    </citation>
    <scope>NUCLEOTIDE SEQUENCE [LARGE SCALE GENOMIC DNA]</scope>
</reference>
<dbReference type="Proteomes" id="UP000050794">
    <property type="component" value="Unassembled WGS sequence"/>
</dbReference>